<evidence type="ECO:0000256" key="3">
    <source>
        <dbReference type="ARBA" id="ARBA00022670"/>
    </source>
</evidence>
<dbReference type="AlphaFoldDB" id="M3K1G6"/>
<dbReference type="InterPro" id="IPR050278">
    <property type="entry name" value="Serine_Prot_S9B/DPPIV"/>
</dbReference>
<evidence type="ECO:0000259" key="9">
    <source>
        <dbReference type="Pfam" id="PF00326"/>
    </source>
</evidence>
<dbReference type="SUPFAM" id="SSF82171">
    <property type="entry name" value="DPP6 N-terminal domain-like"/>
    <property type="match status" value="1"/>
</dbReference>
<keyword evidence="3" id="KW-0645">Protease</keyword>
<evidence type="ECO:0000256" key="8">
    <source>
        <dbReference type="SAM" id="Phobius"/>
    </source>
</evidence>
<proteinExistence type="inferred from homology"/>
<protein>
    <recommendedName>
        <fullName evidence="13">Dipeptidyl aminopeptidase A</fullName>
    </recommendedName>
</protein>
<evidence type="ECO:0000256" key="4">
    <source>
        <dbReference type="ARBA" id="ARBA00022801"/>
    </source>
</evidence>
<evidence type="ECO:0000313" key="11">
    <source>
        <dbReference type="EMBL" id="EMG48554.1"/>
    </source>
</evidence>
<gene>
    <name evidence="11" type="ORF">G210_0862</name>
</gene>
<dbReference type="EMBL" id="AOGT01001058">
    <property type="protein sequence ID" value="EMG48554.1"/>
    <property type="molecule type" value="Genomic_DNA"/>
</dbReference>
<evidence type="ECO:0008006" key="13">
    <source>
        <dbReference type="Google" id="ProtNLM"/>
    </source>
</evidence>
<dbReference type="MEROPS" id="S09.005"/>
<keyword evidence="5" id="KW-0720">Serine protease</keyword>
<dbReference type="InterPro" id="IPR002469">
    <property type="entry name" value="Peptidase_S9B_N"/>
</dbReference>
<keyword evidence="8" id="KW-0472">Membrane</keyword>
<accession>M3K1G6</accession>
<name>M3K1G6_CANMX</name>
<dbReference type="GO" id="GO:0008239">
    <property type="term" value="F:dipeptidyl-peptidase activity"/>
    <property type="evidence" value="ECO:0007669"/>
    <property type="project" value="TreeGrafter"/>
</dbReference>
<evidence type="ECO:0000256" key="5">
    <source>
        <dbReference type="ARBA" id="ARBA00022825"/>
    </source>
</evidence>
<dbReference type="GO" id="GO:0006508">
    <property type="term" value="P:proteolysis"/>
    <property type="evidence" value="ECO:0007669"/>
    <property type="project" value="UniProtKB-KW"/>
</dbReference>
<organism evidence="11 12">
    <name type="scientific">Candida maltosa (strain Xu316)</name>
    <name type="common">Yeast</name>
    <dbReference type="NCBI Taxonomy" id="1245528"/>
    <lineage>
        <taxon>Eukaryota</taxon>
        <taxon>Fungi</taxon>
        <taxon>Dikarya</taxon>
        <taxon>Ascomycota</taxon>
        <taxon>Saccharomycotina</taxon>
        <taxon>Pichiomycetes</taxon>
        <taxon>Debaryomycetaceae</taxon>
        <taxon>Candida/Lodderomyces clade</taxon>
        <taxon>Candida</taxon>
    </lineage>
</organism>
<comment type="similarity">
    <text evidence="1">Belongs to the peptidase S9B family.</text>
</comment>
<evidence type="ECO:0000256" key="2">
    <source>
        <dbReference type="ARBA" id="ARBA00022438"/>
    </source>
</evidence>
<dbReference type="Pfam" id="PF00326">
    <property type="entry name" value="Peptidase_S9"/>
    <property type="match status" value="1"/>
</dbReference>
<dbReference type="eggNOG" id="KOG2100">
    <property type="taxonomic scope" value="Eukaryota"/>
</dbReference>
<dbReference type="HOGENOM" id="CLU_006105_0_1_1"/>
<dbReference type="FunFam" id="3.40.50.1820:FF:000003">
    <property type="entry name" value="Dipeptidyl peptidase 4"/>
    <property type="match status" value="1"/>
</dbReference>
<feature type="domain" description="Dipeptidylpeptidase IV N-terminal" evidence="10">
    <location>
        <begin position="233"/>
        <end position="616"/>
    </location>
</feature>
<dbReference type="Proteomes" id="UP000011777">
    <property type="component" value="Unassembled WGS sequence"/>
</dbReference>
<keyword evidence="2" id="KW-0031">Aminopeptidase</keyword>
<dbReference type="InterPro" id="IPR001375">
    <property type="entry name" value="Peptidase_S9_cat"/>
</dbReference>
<evidence type="ECO:0000256" key="6">
    <source>
        <dbReference type="ARBA" id="ARBA00023180"/>
    </source>
</evidence>
<keyword evidence="12" id="KW-1185">Reference proteome</keyword>
<dbReference type="GO" id="GO:0008236">
    <property type="term" value="F:serine-type peptidase activity"/>
    <property type="evidence" value="ECO:0007669"/>
    <property type="project" value="UniProtKB-KW"/>
</dbReference>
<evidence type="ECO:0000256" key="7">
    <source>
        <dbReference type="SAM" id="MobiDB-lite"/>
    </source>
</evidence>
<dbReference type="SUPFAM" id="SSF53474">
    <property type="entry name" value="alpha/beta-Hydrolases"/>
    <property type="match status" value="1"/>
</dbReference>
<dbReference type="OrthoDB" id="16520at2759"/>
<dbReference type="InterPro" id="IPR029058">
    <property type="entry name" value="AB_hydrolase_fold"/>
</dbReference>
<dbReference type="Gene3D" id="2.140.10.30">
    <property type="entry name" value="Dipeptidylpeptidase IV, N-terminal domain"/>
    <property type="match status" value="1"/>
</dbReference>
<feature type="transmembrane region" description="Helical" evidence="8">
    <location>
        <begin position="86"/>
        <end position="108"/>
    </location>
</feature>
<keyword evidence="8" id="KW-1133">Transmembrane helix</keyword>
<dbReference type="STRING" id="1245528.M3K1G6"/>
<dbReference type="OMA" id="NYDMHIF"/>
<keyword evidence="4" id="KW-0378">Hydrolase</keyword>
<dbReference type="Pfam" id="PF00930">
    <property type="entry name" value="DPPIV_N"/>
    <property type="match status" value="1"/>
</dbReference>
<feature type="region of interest" description="Disordered" evidence="7">
    <location>
        <begin position="1"/>
        <end position="45"/>
    </location>
</feature>
<comment type="caution">
    <text evidence="11">The sequence shown here is derived from an EMBL/GenBank/DDBJ whole genome shotgun (WGS) entry which is preliminary data.</text>
</comment>
<dbReference type="PANTHER" id="PTHR11731">
    <property type="entry name" value="PROTEASE FAMILY S9B,C DIPEPTIDYL-PEPTIDASE IV-RELATED"/>
    <property type="match status" value="1"/>
</dbReference>
<feature type="compositionally biased region" description="Polar residues" evidence="7">
    <location>
        <begin position="16"/>
        <end position="32"/>
    </location>
</feature>
<dbReference type="GO" id="GO:0004177">
    <property type="term" value="F:aminopeptidase activity"/>
    <property type="evidence" value="ECO:0007669"/>
    <property type="project" value="UniProtKB-KW"/>
</dbReference>
<feature type="domain" description="Peptidase S9 prolyl oligopeptidase catalytic" evidence="9">
    <location>
        <begin position="724"/>
        <end position="923"/>
    </location>
</feature>
<keyword evidence="6" id="KW-0325">Glycoprotein</keyword>
<dbReference type="PANTHER" id="PTHR11731:SF160">
    <property type="entry name" value="DIPEPTIDYL AMINOPEPTIDASE A"/>
    <property type="match status" value="1"/>
</dbReference>
<dbReference type="Gene3D" id="3.40.50.1820">
    <property type="entry name" value="alpha/beta hydrolase"/>
    <property type="match status" value="1"/>
</dbReference>
<evidence type="ECO:0000313" key="12">
    <source>
        <dbReference type="Proteomes" id="UP000011777"/>
    </source>
</evidence>
<evidence type="ECO:0000256" key="1">
    <source>
        <dbReference type="ARBA" id="ARBA00006150"/>
    </source>
</evidence>
<evidence type="ECO:0000259" key="10">
    <source>
        <dbReference type="Pfam" id="PF00930"/>
    </source>
</evidence>
<dbReference type="GO" id="GO:0005886">
    <property type="term" value="C:plasma membrane"/>
    <property type="evidence" value="ECO:0007669"/>
    <property type="project" value="TreeGrafter"/>
</dbReference>
<keyword evidence="8" id="KW-0812">Transmembrane</keyword>
<reference evidence="11 12" key="1">
    <citation type="submission" date="2013-02" db="EMBL/GenBank/DDBJ databases">
        <title>Genome sequence of Candida maltosa Xu316, a potential industrial strain for xylitol and ethanol production.</title>
        <authorList>
            <person name="Yu J."/>
            <person name="Wang Q."/>
            <person name="Geng X."/>
            <person name="Bao W."/>
            <person name="He P."/>
            <person name="Cai J."/>
        </authorList>
    </citation>
    <scope>NUCLEOTIDE SEQUENCE [LARGE SCALE GENOMIC DNA]</scope>
    <source>
        <strain evidence="12">Xu316</strain>
    </source>
</reference>
<sequence>MFTRKPSHHEEYEMVDQTTSSQNSVSTPTSLESSTRDSTDSQSSSVFEDLESYSFRSGSKIEDFNDNPLFQTILMRYRKQGINAKVCGFISILTVLLWIGSLILYSHLNSSKYISSLRWKTGMVSLNGENITINQYSPSFKNVSLSDWRSGRYYSFEEQIRWLTPKQYPKMKSGSGYYAVNEHGKVVIKQINSDVHDVLISNKKFAYGNNFFEIEDYILNPSNPVEELDNFHILITDQLPQWRQSSFALYWLYNPLTMIYQPIQPPGNKDFWDHQSDPLGTKVLQKLHFADFSPDGKYVYFGFEHNLYIQDLTGDNINQITTDGSPNIFNGKADWTYEEEVSPSDKMIWWTQNAEKFIFAKIDDTKVKEVELDYYVKENTDVGTTYQQSDVPKKEGVNQYPIKTSLKYPKTGSPNPSISLYIYDVKEKKAEKIVEDDPGNESILYYAKWLDNDNFLMKKTDRTSSILSKKLYQLSTNQVKTINSINVTAEYNGWVEKMSPITVLEDGKYIDNIVVNKQNSLALFDSPESSQPSKVITKNTNWEVIGGATYDKQEKFIYLLTTIKSSMDSHLIGIDLANDYKVVNITNTLTDGYYEVDFSIDGQFANLKYQGPDVPWQRLINMGDVHDFSASEESKEQSIEEGVLLKQPIINKPADLENINFPTTRFKEITIGKAKNNVSVNVMEILPPNFNPQKHKYSLFVHVYGGPGSQNVFKKFDIGFLQIISANLNCIVLVIDPRGTGGKGWNFRSFANRNLGYWEPRDLTLVTSEYITRNKDIINKENVAIWGWSYGGFTVLKTLEYDKGETFKYGMAVAPVTNWLFYDSIYTERYMGLPSENPKYETTGRINEINNFKLAKRLLIMHGTGDDNVHIQNSMWLLNEFNSHNVENYDVQFFPDSDHAIMYNNAGIIVFDKLFNWLQDAFTGKFDSFM</sequence>